<keyword evidence="9" id="KW-0862">Zinc</keyword>
<organism evidence="17 18">
    <name type="scientific">Ectocarpus siliculosus</name>
    <name type="common">Brown alga</name>
    <name type="synonym">Conferva siliculosa</name>
    <dbReference type="NCBI Taxonomy" id="2880"/>
    <lineage>
        <taxon>Eukaryota</taxon>
        <taxon>Sar</taxon>
        <taxon>Stramenopiles</taxon>
        <taxon>Ochrophyta</taxon>
        <taxon>PX clade</taxon>
        <taxon>Phaeophyceae</taxon>
        <taxon>Ectocarpales</taxon>
        <taxon>Ectocarpaceae</taxon>
        <taxon>Ectocarpus</taxon>
    </lineage>
</organism>
<gene>
    <name evidence="17" type="primary">CYSRS</name>
    <name evidence="17" type="ORF">Esi_0356_0010</name>
</gene>
<dbReference type="FunCoup" id="D7FZ67">
    <property type="interactions" value="510"/>
</dbReference>
<feature type="domain" description="tRNA synthetases class I catalytic" evidence="15">
    <location>
        <begin position="53"/>
        <end position="365"/>
    </location>
</feature>
<keyword evidence="12" id="KW-0030">Aminoacyl-tRNA synthetase</keyword>
<evidence type="ECO:0000256" key="7">
    <source>
        <dbReference type="ARBA" id="ARBA00022723"/>
    </source>
</evidence>
<dbReference type="InterPro" id="IPR009080">
    <property type="entry name" value="tRNAsynth_Ia_anticodon-bd"/>
</dbReference>
<evidence type="ECO:0000256" key="8">
    <source>
        <dbReference type="ARBA" id="ARBA00022741"/>
    </source>
</evidence>
<dbReference type="STRING" id="2880.D7FZ67"/>
<comment type="similarity">
    <text evidence="3">Belongs to the class-I aminoacyl-tRNA synthetase family.</text>
</comment>
<evidence type="ECO:0000259" key="16">
    <source>
        <dbReference type="Pfam" id="PF09190"/>
    </source>
</evidence>
<evidence type="ECO:0000256" key="3">
    <source>
        <dbReference type="ARBA" id="ARBA00005594"/>
    </source>
</evidence>
<keyword evidence="10" id="KW-0067">ATP-binding</keyword>
<dbReference type="PRINTS" id="PR00983">
    <property type="entry name" value="TRNASYNTHCYS"/>
</dbReference>
<reference evidence="17 18" key="1">
    <citation type="journal article" date="2010" name="Nature">
        <title>The Ectocarpus genome and the independent evolution of multicellularity in brown algae.</title>
        <authorList>
            <person name="Cock J.M."/>
            <person name="Sterck L."/>
            <person name="Rouze P."/>
            <person name="Scornet D."/>
            <person name="Allen A.E."/>
            <person name="Amoutzias G."/>
            <person name="Anthouard V."/>
            <person name="Artiguenave F."/>
            <person name="Aury J.M."/>
            <person name="Badger J.H."/>
            <person name="Beszteri B."/>
            <person name="Billiau K."/>
            <person name="Bonnet E."/>
            <person name="Bothwell J.H."/>
            <person name="Bowler C."/>
            <person name="Boyen C."/>
            <person name="Brownlee C."/>
            <person name="Carrano C.J."/>
            <person name="Charrier B."/>
            <person name="Cho G.Y."/>
            <person name="Coelho S.M."/>
            <person name="Collen J."/>
            <person name="Corre E."/>
            <person name="Da Silva C."/>
            <person name="Delage L."/>
            <person name="Delaroque N."/>
            <person name="Dittami S.M."/>
            <person name="Doulbeau S."/>
            <person name="Elias M."/>
            <person name="Farnham G."/>
            <person name="Gachon C.M."/>
            <person name="Gschloessl B."/>
            <person name="Heesch S."/>
            <person name="Jabbari K."/>
            <person name="Jubin C."/>
            <person name="Kawai H."/>
            <person name="Kimura K."/>
            <person name="Kloareg B."/>
            <person name="Kupper F.C."/>
            <person name="Lang D."/>
            <person name="Le Bail A."/>
            <person name="Leblanc C."/>
            <person name="Lerouge P."/>
            <person name="Lohr M."/>
            <person name="Lopez P.J."/>
            <person name="Martens C."/>
            <person name="Maumus F."/>
            <person name="Michel G."/>
            <person name="Miranda-Saavedra D."/>
            <person name="Morales J."/>
            <person name="Moreau H."/>
            <person name="Motomura T."/>
            <person name="Nagasato C."/>
            <person name="Napoli C.A."/>
            <person name="Nelson D.R."/>
            <person name="Nyvall-Collen P."/>
            <person name="Peters A.F."/>
            <person name="Pommier C."/>
            <person name="Potin P."/>
            <person name="Poulain J."/>
            <person name="Quesneville H."/>
            <person name="Read B."/>
            <person name="Rensing S.A."/>
            <person name="Ritter A."/>
            <person name="Rousvoal S."/>
            <person name="Samanta M."/>
            <person name="Samson G."/>
            <person name="Schroeder D.C."/>
            <person name="Segurens B."/>
            <person name="Strittmatter M."/>
            <person name="Tonon T."/>
            <person name="Tregear J.W."/>
            <person name="Valentin K."/>
            <person name="von Dassow P."/>
            <person name="Yamagishi T."/>
            <person name="Van de Peer Y."/>
            <person name="Wincker P."/>
        </authorList>
    </citation>
    <scope>NUCLEOTIDE SEQUENCE [LARGE SCALE GENOMIC DNA]</scope>
    <source>
        <strain evidence="18">Ec32 / CCAP1310/4</strain>
    </source>
</reference>
<dbReference type="PANTHER" id="PTHR10890">
    <property type="entry name" value="CYSTEINYL-TRNA SYNTHETASE"/>
    <property type="match status" value="1"/>
</dbReference>
<keyword evidence="6 17" id="KW-0436">Ligase</keyword>
<dbReference type="Pfam" id="PF09190">
    <property type="entry name" value="DALR_2"/>
    <property type="match status" value="1"/>
</dbReference>
<evidence type="ECO:0000313" key="18">
    <source>
        <dbReference type="Proteomes" id="UP000002630"/>
    </source>
</evidence>
<evidence type="ECO:0000256" key="5">
    <source>
        <dbReference type="ARBA" id="ARBA00022490"/>
    </source>
</evidence>
<evidence type="ECO:0000313" key="17">
    <source>
        <dbReference type="EMBL" id="CBJ32684.1"/>
    </source>
</evidence>
<evidence type="ECO:0000259" key="15">
    <source>
        <dbReference type="Pfam" id="PF01406"/>
    </source>
</evidence>
<dbReference type="GO" id="GO:0006423">
    <property type="term" value="P:cysteinyl-tRNA aminoacylation"/>
    <property type="evidence" value="ECO:0007669"/>
    <property type="project" value="InterPro"/>
</dbReference>
<dbReference type="HAMAP" id="MF_00041">
    <property type="entry name" value="Cys_tRNA_synth"/>
    <property type="match status" value="1"/>
</dbReference>
<dbReference type="EMBL" id="FN648549">
    <property type="protein sequence ID" value="CBJ32684.1"/>
    <property type="molecule type" value="Genomic_DNA"/>
</dbReference>
<protein>
    <recommendedName>
        <fullName evidence="4">cysteine--tRNA ligase</fullName>
        <ecNumber evidence="4">6.1.1.16</ecNumber>
    </recommendedName>
    <alternativeName>
        <fullName evidence="13">Cysteinyl-tRNA synthetase</fullName>
    </alternativeName>
</protein>
<evidence type="ECO:0000256" key="10">
    <source>
        <dbReference type="ARBA" id="ARBA00022840"/>
    </source>
</evidence>
<keyword evidence="18" id="KW-1185">Reference proteome</keyword>
<evidence type="ECO:0000256" key="9">
    <source>
        <dbReference type="ARBA" id="ARBA00022833"/>
    </source>
</evidence>
<dbReference type="GO" id="GO:0004817">
    <property type="term" value="F:cysteine-tRNA ligase activity"/>
    <property type="evidence" value="ECO:0007669"/>
    <property type="project" value="UniProtKB-EC"/>
</dbReference>
<accession>D7FZ67</accession>
<feature type="coiled-coil region" evidence="14">
    <location>
        <begin position="565"/>
        <end position="599"/>
    </location>
</feature>
<dbReference type="InterPro" id="IPR024909">
    <property type="entry name" value="Cys-tRNA/MSH_ligase"/>
</dbReference>
<dbReference type="Pfam" id="PF01406">
    <property type="entry name" value="tRNA-synt_1e"/>
    <property type="match status" value="1"/>
</dbReference>
<dbReference type="InParanoid" id="D7FZ67"/>
<keyword evidence="5" id="KW-0963">Cytoplasm</keyword>
<evidence type="ECO:0000256" key="11">
    <source>
        <dbReference type="ARBA" id="ARBA00022917"/>
    </source>
</evidence>
<dbReference type="AlphaFoldDB" id="D7FZ67"/>
<dbReference type="SUPFAM" id="SSF52374">
    <property type="entry name" value="Nucleotidylyl transferase"/>
    <property type="match status" value="1"/>
</dbReference>
<evidence type="ECO:0000256" key="2">
    <source>
        <dbReference type="ARBA" id="ARBA00004496"/>
    </source>
</evidence>
<evidence type="ECO:0000256" key="12">
    <source>
        <dbReference type="ARBA" id="ARBA00023146"/>
    </source>
</evidence>
<sequence>MATCGEAGEGCKKAGMPTWVPPRPLGEGGLTEMMDRMYPLKVFNSLTRTKTRFVPKDSNRVLWYMCGPTVYAPSHMGHARTYLHFDILRRVMTDFFGYDVSLCMNITDIDDKIITRANEGGQNYRELAAHFEEDYMQDMALLGVRAPTVVTRVSEFIPEVVEYIQGIIDNGYAYESNGSVYFNVQSFEGKKGHAYAKLLPEGVGNGELMAEGEGALSLGAGDKRSSGDFALWKRSREGEPSWPSPWGDGRPGWHIECSVMASATFEGMGDGTMDIHSGGVDLKFPHHDNEMAQAEAKYDCCQWVNYFLHTGHLHIKGFKMSKSLKNFITIKQALQENSPRQIRLLFLLHKYNTPMDYGDDAMSGALAAERTFSEFFHNVKAALRRTTARDPARTKEPELALMSSLSDAKKEVKKCLCDDVDTPGAMGALQELVKNVNKYIEAKERAGEPIVADCVRGAAEYVTKIFKVFGLASPGPALGFSQVGDAGVGGDASGEGGEASREAILGPVLDVLSEFRDKVRGCGRAGDTKGVLAACDHVREELLPGVGVRLEDKGDQAVWKLEDPAVLARERQQREQEQLRRLEAKAETKRKAAEKEARKKIPASEYFRGLKGEDGKALYTQFDDNGVPTHDAAGEPIVKDKKVKKEWEAQNKLYNNALAKAKK</sequence>
<evidence type="ECO:0000256" key="6">
    <source>
        <dbReference type="ARBA" id="ARBA00022598"/>
    </source>
</evidence>
<dbReference type="GO" id="GO:0005737">
    <property type="term" value="C:cytoplasm"/>
    <property type="evidence" value="ECO:0007669"/>
    <property type="project" value="UniProtKB-SubCell"/>
</dbReference>
<proteinExistence type="inferred from homology"/>
<dbReference type="Gene3D" id="3.40.50.620">
    <property type="entry name" value="HUPs"/>
    <property type="match status" value="1"/>
</dbReference>
<dbReference type="CDD" id="cd00672">
    <property type="entry name" value="CysRS_core"/>
    <property type="match status" value="1"/>
</dbReference>
<evidence type="ECO:0000256" key="4">
    <source>
        <dbReference type="ARBA" id="ARBA00012832"/>
    </source>
</evidence>
<comment type="subcellular location">
    <subcellularLocation>
        <location evidence="2">Cytoplasm</location>
    </subcellularLocation>
</comment>
<dbReference type="InterPro" id="IPR015803">
    <property type="entry name" value="Cys-tRNA-ligase"/>
</dbReference>
<dbReference type="FunFam" id="3.40.50.620:FF:000218">
    <property type="entry name" value="Cysteine-tRNA ligase"/>
    <property type="match status" value="1"/>
</dbReference>
<dbReference type="PANTHER" id="PTHR10890:SF3">
    <property type="entry name" value="CYSTEINE--TRNA LIGASE, CYTOPLASMIC"/>
    <property type="match status" value="1"/>
</dbReference>
<dbReference type="GO" id="GO:0046872">
    <property type="term" value="F:metal ion binding"/>
    <property type="evidence" value="ECO:0007669"/>
    <property type="project" value="UniProtKB-KW"/>
</dbReference>
<dbReference type="NCBIfam" id="TIGR00435">
    <property type="entry name" value="cysS"/>
    <property type="match status" value="1"/>
</dbReference>
<dbReference type="InterPro" id="IPR032678">
    <property type="entry name" value="tRNA-synt_1_cat_dom"/>
</dbReference>
<keyword evidence="14" id="KW-0175">Coiled coil</keyword>
<evidence type="ECO:0000256" key="14">
    <source>
        <dbReference type="SAM" id="Coils"/>
    </source>
</evidence>
<dbReference type="Proteomes" id="UP000002630">
    <property type="component" value="Linkage Group LG15"/>
</dbReference>
<dbReference type="InterPro" id="IPR014729">
    <property type="entry name" value="Rossmann-like_a/b/a_fold"/>
</dbReference>
<evidence type="ECO:0000256" key="1">
    <source>
        <dbReference type="ARBA" id="ARBA00001947"/>
    </source>
</evidence>
<dbReference type="OrthoDB" id="438179at2759"/>
<feature type="domain" description="Cysteinyl-tRNA synthetase class Ia DALR" evidence="16">
    <location>
        <begin position="412"/>
        <end position="471"/>
    </location>
</feature>
<comment type="cofactor">
    <cofactor evidence="1">
        <name>Zn(2+)</name>
        <dbReference type="ChEBI" id="CHEBI:29105"/>
    </cofactor>
</comment>
<dbReference type="GO" id="GO:0005524">
    <property type="term" value="F:ATP binding"/>
    <property type="evidence" value="ECO:0007669"/>
    <property type="project" value="UniProtKB-KW"/>
</dbReference>
<dbReference type="SUPFAM" id="SSF47323">
    <property type="entry name" value="Anticodon-binding domain of a subclass of class I aminoacyl-tRNA synthetases"/>
    <property type="match status" value="1"/>
</dbReference>
<dbReference type="InterPro" id="IPR015273">
    <property type="entry name" value="Cys-tRNA-synt_Ia_DALR"/>
</dbReference>
<keyword evidence="11" id="KW-0648">Protein biosynthesis</keyword>
<dbReference type="EMBL" id="FN649740">
    <property type="protein sequence ID" value="CBJ32684.1"/>
    <property type="molecule type" value="Genomic_DNA"/>
</dbReference>
<keyword evidence="7" id="KW-0479">Metal-binding</keyword>
<dbReference type="EC" id="6.1.1.16" evidence="4"/>
<name>D7FZ67_ECTSI</name>
<evidence type="ECO:0000256" key="13">
    <source>
        <dbReference type="ARBA" id="ARBA00031499"/>
    </source>
</evidence>
<keyword evidence="8" id="KW-0547">Nucleotide-binding</keyword>
<dbReference type="Gene3D" id="1.20.120.1910">
    <property type="entry name" value="Cysteine-tRNA ligase, C-terminal anti-codon recognition domain"/>
    <property type="match status" value="1"/>
</dbReference>